<keyword evidence="2" id="KW-0328">Glycosyltransferase</keyword>
<accession>A0A1M6A7K2</accession>
<evidence type="ECO:0000259" key="1">
    <source>
        <dbReference type="Pfam" id="PF00852"/>
    </source>
</evidence>
<dbReference type="InterPro" id="IPR038577">
    <property type="entry name" value="GT10-like_C_sf"/>
</dbReference>
<keyword evidence="3" id="KW-1185">Reference proteome</keyword>
<dbReference type="Proteomes" id="UP000184278">
    <property type="component" value="Unassembled WGS sequence"/>
</dbReference>
<gene>
    <name evidence="2" type="ORF">SAMN02745229_02907</name>
</gene>
<name>A0A1M6A7K2_BUTFI</name>
<keyword evidence="2" id="KW-0808">Transferase</keyword>
<protein>
    <submittedName>
        <fullName evidence="2">Glycosyltransferase family 10 (Fucosyltransferase) C-term</fullName>
    </submittedName>
</protein>
<dbReference type="GeneID" id="89511307"/>
<evidence type="ECO:0000313" key="3">
    <source>
        <dbReference type="Proteomes" id="UP000184278"/>
    </source>
</evidence>
<evidence type="ECO:0000313" key="2">
    <source>
        <dbReference type="EMBL" id="SHI32494.1"/>
    </source>
</evidence>
<organism evidence="2 3">
    <name type="scientific">Butyrivibrio fibrisolvens DSM 3071</name>
    <dbReference type="NCBI Taxonomy" id="1121131"/>
    <lineage>
        <taxon>Bacteria</taxon>
        <taxon>Bacillati</taxon>
        <taxon>Bacillota</taxon>
        <taxon>Clostridia</taxon>
        <taxon>Lachnospirales</taxon>
        <taxon>Lachnospiraceae</taxon>
        <taxon>Butyrivibrio</taxon>
    </lineage>
</organism>
<dbReference type="InterPro" id="IPR055270">
    <property type="entry name" value="Glyco_tran_10_C"/>
</dbReference>
<dbReference type="RefSeq" id="WP_073388824.1">
    <property type="nucleotide sequence ID" value="NZ_FQXK01000026.1"/>
</dbReference>
<dbReference type="Pfam" id="PF00852">
    <property type="entry name" value="Glyco_transf_10"/>
    <property type="match status" value="1"/>
</dbReference>
<dbReference type="EMBL" id="FQXK01000026">
    <property type="protein sequence ID" value="SHI32494.1"/>
    <property type="molecule type" value="Genomic_DNA"/>
</dbReference>
<dbReference type="OrthoDB" id="9791032at2"/>
<dbReference type="Gene3D" id="3.40.50.11660">
    <property type="entry name" value="Glycosyl transferase family 10, C-terminal domain"/>
    <property type="match status" value="1"/>
</dbReference>
<reference evidence="3" key="1">
    <citation type="submission" date="2016-11" db="EMBL/GenBank/DDBJ databases">
        <authorList>
            <person name="Varghese N."/>
            <person name="Submissions S."/>
        </authorList>
    </citation>
    <scope>NUCLEOTIDE SEQUENCE [LARGE SCALE GENOMIC DNA]</scope>
    <source>
        <strain evidence="3">DSM 3071</strain>
    </source>
</reference>
<dbReference type="SUPFAM" id="SSF53756">
    <property type="entry name" value="UDP-Glycosyltransferase/glycogen phosphorylase"/>
    <property type="match status" value="1"/>
</dbReference>
<dbReference type="AlphaFoldDB" id="A0A1M6A7K2"/>
<dbReference type="GO" id="GO:0016757">
    <property type="term" value="F:glycosyltransferase activity"/>
    <property type="evidence" value="ECO:0007669"/>
    <property type="project" value="UniProtKB-KW"/>
</dbReference>
<feature type="domain" description="Fucosyltransferase C-terminal" evidence="1">
    <location>
        <begin position="194"/>
        <end position="314"/>
    </location>
</feature>
<proteinExistence type="predicted"/>
<dbReference type="STRING" id="1121131.SAMN02745229_02907"/>
<sequence length="343" mass="40135">MNIIHFYARYLRESHNWNREREVTRNGVMTFANWWREDPHKNWFARFIDAGNKDPERRIRFYSIFGPYSKLKEDFDGAKIFFSGENLEQPVLHRILKTDPIEDRIWADRRKLYGNYGAGEVDLAIGFGNREEDSLLGFEGSRKTKYIRFPLWLTYVFDPDCTHDDIKRTIDEINAVRSTGRKDTLLLASHDFWGTRSDILKSLEGVCDISIAGKWRNNTKELWEDYDNDKNKYLSEFKFNICPENVDAPGYVTEKIFDAFKCGAIPIYQGCLGKPEPNVINTDAVLLWDFDGDNSDTIALIKKLNSDNVYYDNFVSQPKFKPDAAEYVVACMDELRRSFDRLI</sequence>